<proteinExistence type="predicted"/>
<dbReference type="Pfam" id="PF00465">
    <property type="entry name" value="Fe-ADH"/>
    <property type="match status" value="1"/>
</dbReference>
<dbReference type="PANTHER" id="PTHR43633:SF1">
    <property type="entry name" value="ALCOHOL DEHYDROGENASE YQHD"/>
    <property type="match status" value="1"/>
</dbReference>
<evidence type="ECO:0000313" key="5">
    <source>
        <dbReference type="Proteomes" id="UP001243623"/>
    </source>
</evidence>
<dbReference type="PANTHER" id="PTHR43633">
    <property type="entry name" value="ALCOHOL DEHYDROGENASE YQHD"/>
    <property type="match status" value="1"/>
</dbReference>
<reference evidence="4" key="1">
    <citation type="submission" date="2023-03" db="EMBL/GenBank/DDBJ databases">
        <title>Selenobaculum gbiensis gen. nov. sp. nov., a new bacterium isolated from the gut microbiota of IBD patient.</title>
        <authorList>
            <person name="Yeo S."/>
            <person name="Park H."/>
            <person name="Huh C.S."/>
        </authorList>
    </citation>
    <scope>NUCLEOTIDE SEQUENCE</scope>
    <source>
        <strain evidence="4">ICN-92133</strain>
    </source>
</reference>
<dbReference type="SUPFAM" id="SSF56796">
    <property type="entry name" value="Dehydroquinate synthase-like"/>
    <property type="match status" value="1"/>
</dbReference>
<dbReference type="CDD" id="cd08187">
    <property type="entry name" value="BDH"/>
    <property type="match status" value="1"/>
</dbReference>
<protein>
    <submittedName>
        <fullName evidence="4">Iron-containing alcohol dehydrogenase</fullName>
    </submittedName>
</protein>
<dbReference type="Proteomes" id="UP001243623">
    <property type="component" value="Chromosome"/>
</dbReference>
<keyword evidence="1" id="KW-0560">Oxidoreductase</keyword>
<feature type="domain" description="Fe-containing alcohol dehydrogenase-like C-terminal" evidence="3">
    <location>
        <begin position="188"/>
        <end position="378"/>
    </location>
</feature>
<evidence type="ECO:0000256" key="1">
    <source>
        <dbReference type="ARBA" id="ARBA00023002"/>
    </source>
</evidence>
<dbReference type="Gene3D" id="3.40.50.1970">
    <property type="match status" value="1"/>
</dbReference>
<dbReference type="InterPro" id="IPR001670">
    <property type="entry name" value="ADH_Fe/GldA"/>
</dbReference>
<dbReference type="GO" id="GO:0005829">
    <property type="term" value="C:cytosol"/>
    <property type="evidence" value="ECO:0007669"/>
    <property type="project" value="TreeGrafter"/>
</dbReference>
<dbReference type="GO" id="GO:1990002">
    <property type="term" value="F:methylglyoxal reductase (NADPH) (acetol producing) activity"/>
    <property type="evidence" value="ECO:0007669"/>
    <property type="project" value="TreeGrafter"/>
</dbReference>
<dbReference type="RefSeq" id="WP_147669955.1">
    <property type="nucleotide sequence ID" value="NZ_CP120678.1"/>
</dbReference>
<evidence type="ECO:0000259" key="3">
    <source>
        <dbReference type="Pfam" id="PF25137"/>
    </source>
</evidence>
<organism evidence="4 5">
    <name type="scientific">Selenobaculum gibii</name>
    <dbReference type="NCBI Taxonomy" id="3054208"/>
    <lineage>
        <taxon>Bacteria</taxon>
        <taxon>Bacillati</taxon>
        <taxon>Bacillota</taxon>
        <taxon>Negativicutes</taxon>
        <taxon>Selenomonadales</taxon>
        <taxon>Selenomonadaceae</taxon>
        <taxon>Selenobaculum</taxon>
    </lineage>
</organism>
<dbReference type="GO" id="GO:0008106">
    <property type="term" value="F:alcohol dehydrogenase (NADP+) activity"/>
    <property type="evidence" value="ECO:0007669"/>
    <property type="project" value="TreeGrafter"/>
</dbReference>
<dbReference type="InterPro" id="IPR056798">
    <property type="entry name" value="ADH_Fe_C"/>
</dbReference>
<gene>
    <name evidence="4" type="ORF">P3F81_07290</name>
</gene>
<accession>A0A9Y2ERE0</accession>
<name>A0A9Y2ERE0_9FIRM</name>
<dbReference type="AlphaFoldDB" id="A0A9Y2ERE0"/>
<dbReference type="GO" id="GO:0046872">
    <property type="term" value="F:metal ion binding"/>
    <property type="evidence" value="ECO:0007669"/>
    <property type="project" value="InterPro"/>
</dbReference>
<keyword evidence="5" id="KW-1185">Reference proteome</keyword>
<dbReference type="Gene3D" id="1.20.1090.10">
    <property type="entry name" value="Dehydroquinate synthase-like - alpha domain"/>
    <property type="match status" value="1"/>
</dbReference>
<dbReference type="GO" id="GO:1990362">
    <property type="term" value="F:butanol dehydrogenase (NAD+) activity"/>
    <property type="evidence" value="ECO:0007669"/>
    <property type="project" value="InterPro"/>
</dbReference>
<evidence type="ECO:0000259" key="2">
    <source>
        <dbReference type="Pfam" id="PF00465"/>
    </source>
</evidence>
<feature type="domain" description="Alcohol dehydrogenase iron-type/glycerol dehydrogenase GldA" evidence="2">
    <location>
        <begin position="9"/>
        <end position="177"/>
    </location>
</feature>
<dbReference type="InterPro" id="IPR044731">
    <property type="entry name" value="BDH-like"/>
</dbReference>
<evidence type="ECO:0000313" key="4">
    <source>
        <dbReference type="EMBL" id="WIW69723.1"/>
    </source>
</evidence>
<dbReference type="FunFam" id="3.40.50.1970:FF:000003">
    <property type="entry name" value="Alcohol dehydrogenase, iron-containing"/>
    <property type="match status" value="1"/>
</dbReference>
<dbReference type="EMBL" id="CP120678">
    <property type="protein sequence ID" value="WIW69723.1"/>
    <property type="molecule type" value="Genomic_DNA"/>
</dbReference>
<sequence length="380" mass="41637">MISYNFYNPTKLVFGENTIEKIGELLSNVGSKKVLMIAGSGSIKKNNVYDITINSLRKNGIEWRECWGVRANPSLAKVREAIAIAKKEKVDAVLAVGGGSVIDTTKIVAAGVYADDIWQVFERKEKIKKALPIFTILTLSATASEMNCSAVISNDEENKKWGTGSPLLYPVASIIQPDVQNTLPWNQTVNGALDAMAHIMEYYFIGTNEETSIAVNEALLKTIIKSVEGLKVDAKDTISRANLAWAITLGLNGISGAGLKGGDWACHDMSHSISCMYPQIAHGGALGVIFPAWMKYVCDSNPQQFKRFAKNVLLTDDIESGIYELKQLLKSWNAATSLRELGVKEEDLRKLAEMTVSRGNIGKLSVLRLADVEKILEFAF</sequence>
<dbReference type="KEGG" id="sgbi:P3F81_07290"/>
<dbReference type="Pfam" id="PF25137">
    <property type="entry name" value="ADH_Fe_C"/>
    <property type="match status" value="1"/>
</dbReference>